<dbReference type="PROSITE" id="PS50137">
    <property type="entry name" value="DS_RBD"/>
    <property type="match status" value="1"/>
</dbReference>
<keyword evidence="2 3" id="KW-0694">RNA-binding</keyword>
<organism evidence="8">
    <name type="scientific">Gongylonema pulchrum</name>
    <dbReference type="NCBI Taxonomy" id="637853"/>
    <lineage>
        <taxon>Eukaryota</taxon>
        <taxon>Metazoa</taxon>
        <taxon>Ecdysozoa</taxon>
        <taxon>Nematoda</taxon>
        <taxon>Chromadorea</taxon>
        <taxon>Rhabditida</taxon>
        <taxon>Spirurina</taxon>
        <taxon>Spiruromorpha</taxon>
        <taxon>Spiruroidea</taxon>
        <taxon>Gongylonematidae</taxon>
        <taxon>Gongylonema</taxon>
    </lineage>
</organism>
<reference evidence="8" key="1">
    <citation type="submission" date="2016-06" db="UniProtKB">
        <authorList>
            <consortium name="WormBaseParasite"/>
        </authorList>
    </citation>
    <scope>IDENTIFICATION</scope>
</reference>
<dbReference type="GO" id="GO:0005737">
    <property type="term" value="C:cytoplasm"/>
    <property type="evidence" value="ECO:0007669"/>
    <property type="project" value="TreeGrafter"/>
</dbReference>
<dbReference type="OrthoDB" id="2392202at2759"/>
<dbReference type="AlphaFoldDB" id="A0A183F043"/>
<dbReference type="Proteomes" id="UP000271098">
    <property type="component" value="Unassembled WGS sequence"/>
</dbReference>
<dbReference type="InterPro" id="IPR036389">
    <property type="entry name" value="RNase_III_sf"/>
</dbReference>
<dbReference type="InterPro" id="IPR044441">
    <property type="entry name" value="DICER_DSRM"/>
</dbReference>
<dbReference type="Pfam" id="PF20932">
    <property type="entry name" value="Dicer_dsRBD"/>
    <property type="match status" value="1"/>
</dbReference>
<dbReference type="EMBL" id="UYRT01112088">
    <property type="protein sequence ID" value="VDN45761.1"/>
    <property type="molecule type" value="Genomic_DNA"/>
</dbReference>
<accession>A0A183F043</accession>
<dbReference type="PANTHER" id="PTHR14950:SF37">
    <property type="entry name" value="ENDORIBONUCLEASE DICER"/>
    <property type="match status" value="1"/>
</dbReference>
<dbReference type="WBParaSite" id="GPUH_0002661401-mRNA-1">
    <property type="protein sequence ID" value="GPUH_0002661401-mRNA-1"/>
    <property type="gene ID" value="GPUH_0002661401"/>
</dbReference>
<protein>
    <submittedName>
        <fullName evidence="8">DRBM domain-containing protein</fullName>
    </submittedName>
</protein>
<dbReference type="InterPro" id="IPR014720">
    <property type="entry name" value="dsRBD_dom"/>
</dbReference>
<proteinExistence type="predicted"/>
<name>A0A183F043_9BILA</name>
<dbReference type="SUPFAM" id="SSF54768">
    <property type="entry name" value="dsRNA-binding domain-like"/>
    <property type="match status" value="1"/>
</dbReference>
<dbReference type="GO" id="GO:0003723">
    <property type="term" value="F:RNA binding"/>
    <property type="evidence" value="ECO:0007669"/>
    <property type="project" value="UniProtKB-UniRule"/>
</dbReference>
<evidence type="ECO:0000259" key="5">
    <source>
        <dbReference type="PROSITE" id="PS50137"/>
    </source>
</evidence>
<feature type="domain" description="DRBM" evidence="5">
    <location>
        <begin position="99"/>
        <end position="122"/>
    </location>
</feature>
<feature type="compositionally biased region" description="Acidic residues" evidence="4">
    <location>
        <begin position="1"/>
        <end position="16"/>
    </location>
</feature>
<evidence type="ECO:0000256" key="1">
    <source>
        <dbReference type="ARBA" id="ARBA00022801"/>
    </source>
</evidence>
<dbReference type="PANTHER" id="PTHR14950">
    <property type="entry name" value="DICER-RELATED"/>
    <property type="match status" value="1"/>
</dbReference>
<sequence length="134" mass="15556">MVTTEEETDEGEEEDIEVPKAMGDIFESDSGRSLDVVWRIFYNLMKETIEECCSNPPRSPVRELLEMEPDRARFSKLERILESGKVRVTVDILGKCRFTGMGRSYRIANYTAAKRALRYLRSLKNRKERAAMKI</sequence>
<evidence type="ECO:0000256" key="4">
    <source>
        <dbReference type="SAM" id="MobiDB-lite"/>
    </source>
</evidence>
<dbReference type="Gene3D" id="1.10.1520.10">
    <property type="entry name" value="Ribonuclease III domain"/>
    <property type="match status" value="1"/>
</dbReference>
<evidence type="ECO:0000313" key="6">
    <source>
        <dbReference type="EMBL" id="VDN45761.1"/>
    </source>
</evidence>
<evidence type="ECO:0000313" key="8">
    <source>
        <dbReference type="WBParaSite" id="GPUH_0002661401-mRNA-1"/>
    </source>
</evidence>
<dbReference type="GO" id="GO:0006309">
    <property type="term" value="P:apoptotic DNA fragmentation"/>
    <property type="evidence" value="ECO:0007669"/>
    <property type="project" value="TreeGrafter"/>
</dbReference>
<dbReference type="GO" id="GO:0004525">
    <property type="term" value="F:ribonuclease III activity"/>
    <property type="evidence" value="ECO:0007669"/>
    <property type="project" value="InterPro"/>
</dbReference>
<feature type="region of interest" description="Disordered" evidence="4">
    <location>
        <begin position="1"/>
        <end position="22"/>
    </location>
</feature>
<keyword evidence="1" id="KW-0378">Hydrolase</keyword>
<gene>
    <name evidence="6" type="ORF">GPUH_LOCUS26584</name>
</gene>
<evidence type="ECO:0000256" key="3">
    <source>
        <dbReference type="PROSITE-ProRule" id="PRU00266"/>
    </source>
</evidence>
<evidence type="ECO:0000313" key="7">
    <source>
        <dbReference type="Proteomes" id="UP000271098"/>
    </source>
</evidence>
<dbReference type="GO" id="GO:0005634">
    <property type="term" value="C:nucleus"/>
    <property type="evidence" value="ECO:0007669"/>
    <property type="project" value="TreeGrafter"/>
</dbReference>
<reference evidence="6 7" key="2">
    <citation type="submission" date="2018-11" db="EMBL/GenBank/DDBJ databases">
        <authorList>
            <consortium name="Pathogen Informatics"/>
        </authorList>
    </citation>
    <scope>NUCLEOTIDE SEQUENCE [LARGE SCALE GENOMIC DNA]</scope>
</reference>
<dbReference type="GO" id="GO:0030422">
    <property type="term" value="P:siRNA processing"/>
    <property type="evidence" value="ECO:0007669"/>
    <property type="project" value="InterPro"/>
</dbReference>
<keyword evidence="7" id="KW-1185">Reference proteome</keyword>
<dbReference type="GO" id="GO:0004530">
    <property type="term" value="F:deoxyribonuclease I activity"/>
    <property type="evidence" value="ECO:0007669"/>
    <property type="project" value="TreeGrafter"/>
</dbReference>
<dbReference type="Gene3D" id="3.30.160.20">
    <property type="match status" value="1"/>
</dbReference>
<dbReference type="GO" id="GO:0070578">
    <property type="term" value="C:RISC-loading complex"/>
    <property type="evidence" value="ECO:0007669"/>
    <property type="project" value="TreeGrafter"/>
</dbReference>
<dbReference type="GO" id="GO:0031054">
    <property type="term" value="P:pre-miRNA processing"/>
    <property type="evidence" value="ECO:0007669"/>
    <property type="project" value="InterPro"/>
</dbReference>
<evidence type="ECO:0000256" key="2">
    <source>
        <dbReference type="ARBA" id="ARBA00022884"/>
    </source>
</evidence>